<dbReference type="PROSITE" id="PS50885">
    <property type="entry name" value="HAMP"/>
    <property type="match status" value="1"/>
</dbReference>
<evidence type="ECO:0000259" key="12">
    <source>
        <dbReference type="PROSITE" id="PS50109"/>
    </source>
</evidence>
<dbReference type="EMBL" id="SDPQ02000001">
    <property type="protein sequence ID" value="KAA1399895.1"/>
    <property type="molecule type" value="Genomic_DNA"/>
</dbReference>
<accession>A0A5M4FJW0</accession>
<dbReference type="GO" id="GO:0000155">
    <property type="term" value="F:phosphorelay sensor kinase activity"/>
    <property type="evidence" value="ECO:0007669"/>
    <property type="project" value="InterPro"/>
</dbReference>
<keyword evidence="8 11" id="KW-1133">Transmembrane helix</keyword>
<dbReference type="CDD" id="cd06225">
    <property type="entry name" value="HAMP"/>
    <property type="match status" value="1"/>
</dbReference>
<dbReference type="Pfam" id="PF00512">
    <property type="entry name" value="HisKA"/>
    <property type="match status" value="1"/>
</dbReference>
<dbReference type="InterPro" id="IPR003661">
    <property type="entry name" value="HisK_dim/P_dom"/>
</dbReference>
<dbReference type="InterPro" id="IPR005467">
    <property type="entry name" value="His_kinase_dom"/>
</dbReference>
<reference evidence="14" key="1">
    <citation type="submission" date="2019-09" db="EMBL/GenBank/DDBJ databases">
        <authorList>
            <person name="Li J."/>
        </authorList>
    </citation>
    <scope>NUCLEOTIDE SEQUENCE [LARGE SCALE GENOMIC DNA]</scope>
    <source>
        <strain evidence="14">JCM 14732</strain>
    </source>
</reference>
<dbReference type="EC" id="2.7.13.3" evidence="3"/>
<evidence type="ECO:0000313" key="15">
    <source>
        <dbReference type="Proteomes" id="UP000380867"/>
    </source>
</evidence>
<gene>
    <name evidence="14" type="ORF">ESP70_003835</name>
</gene>
<dbReference type="AlphaFoldDB" id="A0A5M4FJW0"/>
<evidence type="ECO:0000256" key="10">
    <source>
        <dbReference type="ARBA" id="ARBA00023136"/>
    </source>
</evidence>
<comment type="subcellular location">
    <subcellularLocation>
        <location evidence="2">Cell membrane</location>
    </subcellularLocation>
</comment>
<dbReference type="SMART" id="SM00304">
    <property type="entry name" value="HAMP"/>
    <property type="match status" value="1"/>
</dbReference>
<evidence type="ECO:0000256" key="3">
    <source>
        <dbReference type="ARBA" id="ARBA00012438"/>
    </source>
</evidence>
<evidence type="ECO:0000256" key="2">
    <source>
        <dbReference type="ARBA" id="ARBA00004236"/>
    </source>
</evidence>
<dbReference type="Pfam" id="PF00672">
    <property type="entry name" value="HAMP"/>
    <property type="match status" value="1"/>
</dbReference>
<dbReference type="SUPFAM" id="SSF47384">
    <property type="entry name" value="Homodimeric domain of signal transducing histidine kinase"/>
    <property type="match status" value="1"/>
</dbReference>
<keyword evidence="7" id="KW-0418">Kinase</keyword>
<keyword evidence="15" id="KW-1185">Reference proteome</keyword>
<keyword evidence="9" id="KW-0902">Two-component regulatory system</keyword>
<dbReference type="PRINTS" id="PR00344">
    <property type="entry name" value="BCTRLSENSOR"/>
</dbReference>
<evidence type="ECO:0000256" key="7">
    <source>
        <dbReference type="ARBA" id="ARBA00022777"/>
    </source>
</evidence>
<name>A0A5M4FJW0_9ACTN</name>
<sequence>MSRERGRLSRLPLRVRLVAGFSATMLLVLTAAGAFVFWRVQYALDHRLNTELAKTARVVTPLVTSTGEISDDDALRAAGDHYQVLDRAGRVLTADKTAGQSPLLRPGEVRSALRHPVRKDLGELLPASARPLRVYAKALPPRAGGDAAVLVVATKRNQRDEALRELLGQLLAAGFGALIITAVVGDRLARAALKPVERYRSQAADIASGAMGVRLDVPAQRDDEVTRLGHTLNDVLSALEDALEHERRFVNDASHELRTPLTLLTSRVQLALRRQRSVSEHEVILEEIGTDVARLSRLAEQLLALGNEQSAPASTETSDLAAVTLRQIELRRSLATPDAPFSAPGALEVATSGPALVEVGATRLTRLIDNLLNNAAIHGAPPVTVTVDATDKVARLVVADAGPGMDPDLLGTATQRFARSPDARARPGSGLGLSLADSIVAAAGGQLRLCFGGHHNCFGAALDLECDHDDRMTFTVLLPLRHS</sequence>
<evidence type="ECO:0000313" key="14">
    <source>
        <dbReference type="EMBL" id="KAA1399895.1"/>
    </source>
</evidence>
<dbReference type="Gene3D" id="6.10.340.10">
    <property type="match status" value="1"/>
</dbReference>
<dbReference type="Gene3D" id="1.10.287.130">
    <property type="match status" value="1"/>
</dbReference>
<evidence type="ECO:0000256" key="6">
    <source>
        <dbReference type="ARBA" id="ARBA00022692"/>
    </source>
</evidence>
<protein>
    <recommendedName>
        <fullName evidence="3">histidine kinase</fullName>
        <ecNumber evidence="3">2.7.13.3</ecNumber>
    </recommendedName>
</protein>
<proteinExistence type="predicted"/>
<evidence type="ECO:0000259" key="13">
    <source>
        <dbReference type="PROSITE" id="PS50885"/>
    </source>
</evidence>
<dbReference type="InterPro" id="IPR036097">
    <property type="entry name" value="HisK_dim/P_sf"/>
</dbReference>
<dbReference type="Pfam" id="PF02518">
    <property type="entry name" value="HATPase_c"/>
    <property type="match status" value="1"/>
</dbReference>
<dbReference type="SMART" id="SM00388">
    <property type="entry name" value="HisKA"/>
    <property type="match status" value="1"/>
</dbReference>
<dbReference type="InterPro" id="IPR003594">
    <property type="entry name" value="HATPase_dom"/>
</dbReference>
<dbReference type="InterPro" id="IPR003660">
    <property type="entry name" value="HAMP_dom"/>
</dbReference>
<keyword evidence="4" id="KW-0597">Phosphoprotein</keyword>
<evidence type="ECO:0000256" key="11">
    <source>
        <dbReference type="SAM" id="Phobius"/>
    </source>
</evidence>
<dbReference type="InterPro" id="IPR004358">
    <property type="entry name" value="Sig_transdc_His_kin-like_C"/>
</dbReference>
<comment type="caution">
    <text evidence="14">The sequence shown here is derived from an EMBL/GenBank/DDBJ whole genome shotgun (WGS) entry which is preliminary data.</text>
</comment>
<dbReference type="Proteomes" id="UP000380867">
    <property type="component" value="Unassembled WGS sequence"/>
</dbReference>
<dbReference type="OrthoDB" id="9786919at2"/>
<dbReference type="GO" id="GO:0005886">
    <property type="term" value="C:plasma membrane"/>
    <property type="evidence" value="ECO:0007669"/>
    <property type="project" value="UniProtKB-SubCell"/>
</dbReference>
<feature type="transmembrane region" description="Helical" evidence="11">
    <location>
        <begin position="166"/>
        <end position="185"/>
    </location>
</feature>
<dbReference type="CDD" id="cd00082">
    <property type="entry name" value="HisKA"/>
    <property type="match status" value="1"/>
</dbReference>
<dbReference type="PANTHER" id="PTHR45436:SF5">
    <property type="entry name" value="SENSOR HISTIDINE KINASE TRCS"/>
    <property type="match status" value="1"/>
</dbReference>
<dbReference type="CDD" id="cd00075">
    <property type="entry name" value="HATPase"/>
    <property type="match status" value="1"/>
</dbReference>
<keyword evidence="10 11" id="KW-0472">Membrane</keyword>
<feature type="domain" description="Histidine kinase" evidence="12">
    <location>
        <begin position="252"/>
        <end position="482"/>
    </location>
</feature>
<feature type="domain" description="HAMP" evidence="13">
    <location>
        <begin position="190"/>
        <end position="244"/>
    </location>
</feature>
<dbReference type="InterPro" id="IPR036890">
    <property type="entry name" value="HATPase_C_sf"/>
</dbReference>
<evidence type="ECO:0000256" key="8">
    <source>
        <dbReference type="ARBA" id="ARBA00022989"/>
    </source>
</evidence>
<keyword evidence="5" id="KW-0808">Transferase</keyword>
<dbReference type="SMART" id="SM00387">
    <property type="entry name" value="HATPase_c"/>
    <property type="match status" value="1"/>
</dbReference>
<dbReference type="InterPro" id="IPR050428">
    <property type="entry name" value="TCS_sensor_his_kinase"/>
</dbReference>
<keyword evidence="6 11" id="KW-0812">Transmembrane</keyword>
<organism evidence="14 15">
    <name type="scientific">Aeromicrobium ginsengisoli</name>
    <dbReference type="NCBI Taxonomy" id="363867"/>
    <lineage>
        <taxon>Bacteria</taxon>
        <taxon>Bacillati</taxon>
        <taxon>Actinomycetota</taxon>
        <taxon>Actinomycetes</taxon>
        <taxon>Propionibacteriales</taxon>
        <taxon>Nocardioidaceae</taxon>
        <taxon>Aeromicrobium</taxon>
    </lineage>
</organism>
<evidence type="ECO:0000256" key="5">
    <source>
        <dbReference type="ARBA" id="ARBA00022679"/>
    </source>
</evidence>
<dbReference type="SUPFAM" id="SSF55874">
    <property type="entry name" value="ATPase domain of HSP90 chaperone/DNA topoisomerase II/histidine kinase"/>
    <property type="match status" value="1"/>
</dbReference>
<dbReference type="PROSITE" id="PS50109">
    <property type="entry name" value="HIS_KIN"/>
    <property type="match status" value="1"/>
</dbReference>
<evidence type="ECO:0000256" key="1">
    <source>
        <dbReference type="ARBA" id="ARBA00000085"/>
    </source>
</evidence>
<dbReference type="Gene3D" id="3.30.565.10">
    <property type="entry name" value="Histidine kinase-like ATPase, C-terminal domain"/>
    <property type="match status" value="1"/>
</dbReference>
<evidence type="ECO:0000256" key="4">
    <source>
        <dbReference type="ARBA" id="ARBA00022553"/>
    </source>
</evidence>
<comment type="catalytic activity">
    <reaction evidence="1">
        <text>ATP + protein L-histidine = ADP + protein N-phospho-L-histidine.</text>
        <dbReference type="EC" id="2.7.13.3"/>
    </reaction>
</comment>
<dbReference type="RefSeq" id="WP_149688007.1">
    <property type="nucleotide sequence ID" value="NZ_SDPQ02000001.1"/>
</dbReference>
<dbReference type="PANTHER" id="PTHR45436">
    <property type="entry name" value="SENSOR HISTIDINE KINASE YKOH"/>
    <property type="match status" value="1"/>
</dbReference>
<evidence type="ECO:0000256" key="9">
    <source>
        <dbReference type="ARBA" id="ARBA00023012"/>
    </source>
</evidence>